<gene>
    <name evidence="10" type="ORF">GCM10025772_26470</name>
</gene>
<dbReference type="InterPro" id="IPR035965">
    <property type="entry name" value="PAS-like_dom_sf"/>
</dbReference>
<name>A0ABP9SFG3_9GAMM</name>
<accession>A0ABP9SFG3</accession>
<organism evidence="10 11">
    <name type="scientific">Ferrimonas gelatinilytica</name>
    <dbReference type="NCBI Taxonomy" id="1255257"/>
    <lineage>
        <taxon>Bacteria</taxon>
        <taxon>Pseudomonadati</taxon>
        <taxon>Pseudomonadota</taxon>
        <taxon>Gammaproteobacteria</taxon>
        <taxon>Alteromonadales</taxon>
        <taxon>Ferrimonadaceae</taxon>
        <taxon>Ferrimonas</taxon>
    </lineage>
</organism>
<keyword evidence="3" id="KW-0808">Transferase</keyword>
<comment type="subcellular location">
    <subcellularLocation>
        <location evidence="1">Membrane</location>
    </subcellularLocation>
</comment>
<dbReference type="Proteomes" id="UP001501600">
    <property type="component" value="Unassembled WGS sequence"/>
</dbReference>
<keyword evidence="2" id="KW-0597">Phosphoprotein</keyword>
<feature type="domain" description="PAS" evidence="9">
    <location>
        <begin position="447"/>
        <end position="515"/>
    </location>
</feature>
<dbReference type="SUPFAM" id="SSF55785">
    <property type="entry name" value="PYP-like sensor domain (PAS domain)"/>
    <property type="match status" value="2"/>
</dbReference>
<evidence type="ECO:0000256" key="5">
    <source>
        <dbReference type="ARBA" id="ARBA00022777"/>
    </source>
</evidence>
<dbReference type="EMBL" id="BAABLF010000028">
    <property type="protein sequence ID" value="GAA5194134.1"/>
    <property type="molecule type" value="Genomic_DNA"/>
</dbReference>
<dbReference type="CDD" id="cd00130">
    <property type="entry name" value="PAS"/>
    <property type="match status" value="1"/>
</dbReference>
<feature type="domain" description="PAS" evidence="9">
    <location>
        <begin position="334"/>
        <end position="401"/>
    </location>
</feature>
<dbReference type="Gene3D" id="3.30.450.20">
    <property type="entry name" value="PAS domain"/>
    <property type="match status" value="3"/>
</dbReference>
<evidence type="ECO:0000256" key="1">
    <source>
        <dbReference type="ARBA" id="ARBA00004370"/>
    </source>
</evidence>
<feature type="transmembrane region" description="Helical" evidence="8">
    <location>
        <begin position="302"/>
        <end position="319"/>
    </location>
</feature>
<keyword evidence="5" id="KW-0418">Kinase</keyword>
<evidence type="ECO:0000256" key="2">
    <source>
        <dbReference type="ARBA" id="ARBA00022553"/>
    </source>
</evidence>
<dbReference type="SMART" id="SM00091">
    <property type="entry name" value="PAS"/>
    <property type="match status" value="2"/>
</dbReference>
<keyword evidence="8" id="KW-1133">Transmembrane helix</keyword>
<feature type="transmembrane region" description="Helical" evidence="8">
    <location>
        <begin position="31"/>
        <end position="50"/>
    </location>
</feature>
<evidence type="ECO:0000256" key="3">
    <source>
        <dbReference type="ARBA" id="ARBA00022679"/>
    </source>
</evidence>
<evidence type="ECO:0000256" key="4">
    <source>
        <dbReference type="ARBA" id="ARBA00022741"/>
    </source>
</evidence>
<dbReference type="RefSeq" id="WP_345317648.1">
    <property type="nucleotide sequence ID" value="NZ_BAABLF010000028.1"/>
</dbReference>
<dbReference type="Pfam" id="PF13426">
    <property type="entry name" value="PAS_9"/>
    <property type="match status" value="2"/>
</dbReference>
<keyword evidence="7" id="KW-0902">Two-component regulatory system</keyword>
<evidence type="ECO:0000256" key="8">
    <source>
        <dbReference type="SAM" id="Phobius"/>
    </source>
</evidence>
<evidence type="ECO:0000256" key="7">
    <source>
        <dbReference type="ARBA" id="ARBA00023012"/>
    </source>
</evidence>
<keyword evidence="8" id="KW-0812">Transmembrane</keyword>
<keyword evidence="6" id="KW-0067">ATP-binding</keyword>
<evidence type="ECO:0000259" key="9">
    <source>
        <dbReference type="SMART" id="SM00091"/>
    </source>
</evidence>
<dbReference type="InterPro" id="IPR029151">
    <property type="entry name" value="Sensor-like_sf"/>
</dbReference>
<sequence length="718" mass="81535">MAQKENSGVGLSNVLAKRRHDPPISLAHPPFSLQLLLLTVVVIGTAYLLLSLNRQMLYERLAAQRFTEMQVFSDRINEALLRQEASVQLISQLPLGQQADDAGTHFTESMLQQMQSNLNRFEALALLDGQGRSLFKAGHSEYLSLTRDEILQQRQQLDPEELFASKLYLDSQRHAAYQWLLVPLPSNPLGAESLLALVNISDLWESFYAVYDIRRLPLFLIDAEGNSLNLTSRETGYQGSIESQFPQLWKQVRQNSFGQYTEAPQHFVYMQVRPDSHSPLYLMTYLDERTDHPVADRYQSQFYLAMLALLVVLARLLWLRRYRQDHQSARLRAEQLAEHLFERDNGTGMFDSAGYCLAANSSLCTQLGMTPEQLNERRFRNLFDSDPMNIDVVWQLARSSGYWQGQLMPRQQDGPPFLVQIRHLKFKGSSSLMLVRLEESLKQQAQQQRVRYLASLGESGCGLALLDTEQNIVECNAAMLQLCAQPKDQLVGLGWQQLLAWHNNEMTQVLSHQLGARGSWQGPLWLRRGDGAVSRCLANIQLNESNDGEDPHWVLALMPLRDPNLPLEAPEQIQKKELLQQRVRQQENGPCSLLVLHQVHASTLNGFTDLDSQLFHQFKMLNVLRPALPADAIVGDEPLPGEIHILLPHWEDSRATRLASNLIKLLRKSERPEDLVIGIASATAPTEWDPLLAKAQAAVERAKLTGQRVCQAYTRHNE</sequence>
<keyword evidence="11" id="KW-1185">Reference proteome</keyword>
<keyword evidence="4" id="KW-0547">Nucleotide-binding</keyword>
<keyword evidence="8" id="KW-0472">Membrane</keyword>
<evidence type="ECO:0000256" key="6">
    <source>
        <dbReference type="ARBA" id="ARBA00022840"/>
    </source>
</evidence>
<comment type="caution">
    <text evidence="10">The sequence shown here is derived from an EMBL/GenBank/DDBJ whole genome shotgun (WGS) entry which is preliminary data.</text>
</comment>
<proteinExistence type="predicted"/>
<evidence type="ECO:0000313" key="10">
    <source>
        <dbReference type="EMBL" id="GAA5194134.1"/>
    </source>
</evidence>
<evidence type="ECO:0000313" key="11">
    <source>
        <dbReference type="Proteomes" id="UP001501600"/>
    </source>
</evidence>
<reference evidence="11" key="1">
    <citation type="journal article" date="2019" name="Int. J. Syst. Evol. Microbiol.">
        <title>The Global Catalogue of Microorganisms (GCM) 10K type strain sequencing project: providing services to taxonomists for standard genome sequencing and annotation.</title>
        <authorList>
            <consortium name="The Broad Institute Genomics Platform"/>
            <consortium name="The Broad Institute Genome Sequencing Center for Infectious Disease"/>
            <person name="Wu L."/>
            <person name="Ma J."/>
        </authorList>
    </citation>
    <scope>NUCLEOTIDE SEQUENCE [LARGE SCALE GENOMIC DNA]</scope>
    <source>
        <strain evidence="11">JCM 18720</strain>
    </source>
</reference>
<dbReference type="InterPro" id="IPR000014">
    <property type="entry name" value="PAS"/>
</dbReference>
<protein>
    <recommendedName>
        <fullName evidence="9">PAS domain-containing protein</fullName>
    </recommendedName>
</protein>
<dbReference type="SUPFAM" id="SSF103190">
    <property type="entry name" value="Sensory domain-like"/>
    <property type="match status" value="1"/>
</dbReference>